<dbReference type="PANTHER" id="PTHR40074">
    <property type="entry name" value="O-ACETYLTRANSFERASE WECH"/>
    <property type="match status" value="1"/>
</dbReference>
<dbReference type="RefSeq" id="WP_051597548.1">
    <property type="nucleotide sequence ID" value="NZ_ARYJ01000005.1"/>
</dbReference>
<dbReference type="PANTHER" id="PTHR40074:SF4">
    <property type="entry name" value="INNER MEMBRANE PROTEIN YCFT"/>
    <property type="match status" value="1"/>
</dbReference>
<evidence type="ECO:0000256" key="5">
    <source>
        <dbReference type="ARBA" id="ARBA00022989"/>
    </source>
</evidence>
<dbReference type="Pfam" id="PF01757">
    <property type="entry name" value="Acyl_transf_3"/>
    <property type="match status" value="1"/>
</dbReference>
<evidence type="ECO:0000313" key="10">
    <source>
        <dbReference type="Proteomes" id="UP000024816"/>
    </source>
</evidence>
<proteinExistence type="inferred from homology"/>
<dbReference type="InterPro" id="IPR002656">
    <property type="entry name" value="Acyl_transf_3_dom"/>
</dbReference>
<dbReference type="STRING" id="1280952.HJA_09329"/>
<comment type="caution">
    <text evidence="9">The sequence shown here is derived from an EMBL/GenBank/DDBJ whole genome shotgun (WGS) entry which is preliminary data.</text>
</comment>
<protein>
    <submittedName>
        <fullName evidence="9">Acyltransferase 3</fullName>
    </submittedName>
</protein>
<feature type="transmembrane region" description="Helical" evidence="7">
    <location>
        <begin position="288"/>
        <end position="309"/>
    </location>
</feature>
<keyword evidence="3" id="KW-1003">Cell membrane</keyword>
<sequence>MSAGRIAWIDHAKGIGIILVVMSVAALGYGAPEGGVNWMIGLADWARPFVVPAFFLIAGLFLHRGLFGSAPVYFDRKILRLAYFFALWLAIETVILNAGAFSQGLPGLARLYFNGLVAPQSPLWFIQQLFLFYIVTRAIRRQKPARVLAAAAGLQILAAAGLFQFGWSVLDHFAANFVFFYAGYAGASLAFGFANKAVNRLRDLGWTLVVWAGVHTAFVAMGIAGLPIVSLILGFAGTFALISAGVLLARIPAAHFIGDAGRQSFAIYLGFFIPLQLLLALVKMSGIFADTGAASLAIAAATLMIALGMHRLAMETPLRALYVRPRIFRLKPSQASGRGSLLVAPTQPDA</sequence>
<feature type="transmembrane region" description="Helical" evidence="7">
    <location>
        <begin position="51"/>
        <end position="74"/>
    </location>
</feature>
<keyword evidence="10" id="KW-1185">Reference proteome</keyword>
<dbReference type="GO" id="GO:0005886">
    <property type="term" value="C:plasma membrane"/>
    <property type="evidence" value="ECO:0007669"/>
    <property type="project" value="UniProtKB-SubCell"/>
</dbReference>
<feature type="domain" description="Acyltransferase 3" evidence="8">
    <location>
        <begin position="6"/>
        <end position="307"/>
    </location>
</feature>
<accession>A0A059FD70</accession>
<feature type="transmembrane region" description="Helical" evidence="7">
    <location>
        <begin position="81"/>
        <end position="100"/>
    </location>
</feature>
<reference evidence="9 10" key="1">
    <citation type="journal article" date="2014" name="Antonie Van Leeuwenhoek">
        <title>Hyphomonas beringensis sp. nov. and Hyphomonas chukchiensis sp. nov., isolated from surface seawater of the Bering Sea and Chukchi Sea.</title>
        <authorList>
            <person name="Li C."/>
            <person name="Lai Q."/>
            <person name="Li G."/>
            <person name="Dong C."/>
            <person name="Wang J."/>
            <person name="Liao Y."/>
            <person name="Shao Z."/>
        </authorList>
    </citation>
    <scope>NUCLEOTIDE SEQUENCE [LARGE SCALE GENOMIC DNA]</scope>
    <source>
        <strain evidence="9 10">VP2</strain>
    </source>
</reference>
<name>A0A059FD70_9PROT</name>
<dbReference type="OrthoDB" id="9814956at2"/>
<feature type="transmembrane region" description="Helical" evidence="7">
    <location>
        <begin position="112"/>
        <end position="135"/>
    </location>
</feature>
<feature type="transmembrane region" description="Helical" evidence="7">
    <location>
        <begin position="147"/>
        <end position="167"/>
    </location>
</feature>
<feature type="transmembrane region" description="Helical" evidence="7">
    <location>
        <begin position="232"/>
        <end position="253"/>
    </location>
</feature>
<evidence type="ECO:0000256" key="3">
    <source>
        <dbReference type="ARBA" id="ARBA00022475"/>
    </source>
</evidence>
<feature type="transmembrane region" description="Helical" evidence="7">
    <location>
        <begin position="12"/>
        <end position="31"/>
    </location>
</feature>
<dbReference type="PATRIC" id="fig|1280952.3.peg.1859"/>
<feature type="transmembrane region" description="Helical" evidence="7">
    <location>
        <begin position="173"/>
        <end position="194"/>
    </location>
</feature>
<dbReference type="EMBL" id="ARYJ01000005">
    <property type="protein sequence ID" value="KCZ88559.1"/>
    <property type="molecule type" value="Genomic_DNA"/>
</dbReference>
<evidence type="ECO:0000259" key="8">
    <source>
        <dbReference type="Pfam" id="PF01757"/>
    </source>
</evidence>
<feature type="transmembrane region" description="Helical" evidence="7">
    <location>
        <begin position="265"/>
        <end position="282"/>
    </location>
</feature>
<evidence type="ECO:0000256" key="6">
    <source>
        <dbReference type="ARBA" id="ARBA00023136"/>
    </source>
</evidence>
<evidence type="ECO:0000256" key="4">
    <source>
        <dbReference type="ARBA" id="ARBA00022692"/>
    </source>
</evidence>
<keyword evidence="4 7" id="KW-0812">Transmembrane</keyword>
<evidence type="ECO:0000313" key="9">
    <source>
        <dbReference type="EMBL" id="KCZ88559.1"/>
    </source>
</evidence>
<dbReference type="AlphaFoldDB" id="A0A059FD70"/>
<dbReference type="GO" id="GO:0009246">
    <property type="term" value="P:enterobacterial common antigen biosynthetic process"/>
    <property type="evidence" value="ECO:0007669"/>
    <property type="project" value="TreeGrafter"/>
</dbReference>
<dbReference type="GO" id="GO:0016413">
    <property type="term" value="F:O-acetyltransferase activity"/>
    <property type="evidence" value="ECO:0007669"/>
    <property type="project" value="TreeGrafter"/>
</dbReference>
<feature type="transmembrane region" description="Helical" evidence="7">
    <location>
        <begin position="206"/>
        <end position="226"/>
    </location>
</feature>
<dbReference type="Proteomes" id="UP000024816">
    <property type="component" value="Unassembled WGS sequence"/>
</dbReference>
<evidence type="ECO:0000256" key="2">
    <source>
        <dbReference type="ARBA" id="ARBA00007400"/>
    </source>
</evidence>
<organism evidence="9 10">
    <name type="scientific">Hyphomonas jannaschiana VP2</name>
    <dbReference type="NCBI Taxonomy" id="1280952"/>
    <lineage>
        <taxon>Bacteria</taxon>
        <taxon>Pseudomonadati</taxon>
        <taxon>Pseudomonadota</taxon>
        <taxon>Alphaproteobacteria</taxon>
        <taxon>Hyphomonadales</taxon>
        <taxon>Hyphomonadaceae</taxon>
        <taxon>Hyphomonas</taxon>
    </lineage>
</organism>
<keyword evidence="9" id="KW-0012">Acyltransferase</keyword>
<keyword evidence="6 7" id="KW-0472">Membrane</keyword>
<evidence type="ECO:0000256" key="1">
    <source>
        <dbReference type="ARBA" id="ARBA00004651"/>
    </source>
</evidence>
<keyword evidence="9" id="KW-0808">Transferase</keyword>
<gene>
    <name evidence="9" type="ORF">HJA_09329</name>
</gene>
<keyword evidence="5 7" id="KW-1133">Transmembrane helix</keyword>
<comment type="similarity">
    <text evidence="2">Belongs to the acyltransferase 3 family.</text>
</comment>
<comment type="subcellular location">
    <subcellularLocation>
        <location evidence="1">Cell membrane</location>
        <topology evidence="1">Multi-pass membrane protein</topology>
    </subcellularLocation>
</comment>
<dbReference type="eggNOG" id="COG4763">
    <property type="taxonomic scope" value="Bacteria"/>
</dbReference>
<evidence type="ECO:0000256" key="7">
    <source>
        <dbReference type="SAM" id="Phobius"/>
    </source>
</evidence>